<keyword evidence="3" id="KW-1185">Reference proteome</keyword>
<protein>
    <submittedName>
        <fullName evidence="2">Uncharacterized protein</fullName>
    </submittedName>
</protein>
<feature type="transmembrane region" description="Helical" evidence="1">
    <location>
        <begin position="171"/>
        <end position="192"/>
    </location>
</feature>
<feature type="transmembrane region" description="Helical" evidence="1">
    <location>
        <begin position="534"/>
        <end position="554"/>
    </location>
</feature>
<feature type="transmembrane region" description="Helical" evidence="1">
    <location>
        <begin position="12"/>
        <end position="31"/>
    </location>
</feature>
<keyword evidence="1" id="KW-0812">Transmembrane</keyword>
<evidence type="ECO:0000256" key="1">
    <source>
        <dbReference type="SAM" id="Phobius"/>
    </source>
</evidence>
<accession>A0A1E7WKT7</accession>
<keyword evidence="1" id="KW-1133">Transmembrane helix</keyword>
<evidence type="ECO:0000313" key="2">
    <source>
        <dbReference type="EMBL" id="OEZ99588.1"/>
    </source>
</evidence>
<dbReference type="EMBL" id="LROM01000087">
    <property type="protein sequence ID" value="OEZ99588.1"/>
    <property type="molecule type" value="Genomic_DNA"/>
</dbReference>
<dbReference type="Proteomes" id="UP000175989">
    <property type="component" value="Unassembled WGS sequence"/>
</dbReference>
<feature type="transmembrane region" description="Helical" evidence="1">
    <location>
        <begin position="130"/>
        <end position="159"/>
    </location>
</feature>
<dbReference type="OrthoDB" id="6398376at2"/>
<proteinExistence type="predicted"/>
<sequence length="609" mass="65215">MSDLFFSECRRYRRAALIAFLAHLALLLYLSRHNVLLAAPLHIQILALLIYALAGLGFALHQFASYCRPGRWLWLLHRPLPRRAIFGALTMASATMIVLAIGLPLLIVVAGNDWFSARIVDLRHYVMAPYVALIVIVGWLTGAALLLAANRLAVLILALPGVMLLHESSALALLAASVACALLMAAVVYASFKPNRATPPDGSLATVLAAVPLVLGLYLLVPASALFGVQWGVSAMRDHAYQAPVPGTDAEVRNARSGDLLRDGLRGATDARAERWQRELPQVTPQRLMQLPVIFGVPQQLSNKDTPRGKVGDTQLLSFSHDTMRFVVTDMATGATVATLGPDGIGTATAFPAVPALVGKVLLPHTVMQFNNDNSGFMTLATLPADEQYVARPVEFGYTAMLLTDRRLIAYATSLKEAPYRERYSVALPLPLGDLTRIDVASLSDGALVSFSGGAARSAGVEGKQVVVFVGADGRASNVATRAIAPNDWPLLQQAGWWLSPVLDVVTALPARILPNNDLYAASLRTAGLPQRSAAIWTAALLSHLLAVAGAWLWRRGALRYPGRPVGAGWLPACLVFGLPCLGALMVMYPHRAASKARADATTQQVVAL</sequence>
<name>A0A1E7WKT7_9BURK</name>
<gene>
    <name evidence="2" type="ORF">DUPY_26320</name>
</gene>
<organism evidence="2 3">
    <name type="scientific">Duganella phyllosphaerae</name>
    <dbReference type="NCBI Taxonomy" id="762836"/>
    <lineage>
        <taxon>Bacteria</taxon>
        <taxon>Pseudomonadati</taxon>
        <taxon>Pseudomonadota</taxon>
        <taxon>Betaproteobacteria</taxon>
        <taxon>Burkholderiales</taxon>
        <taxon>Oxalobacteraceae</taxon>
        <taxon>Telluria group</taxon>
        <taxon>Duganella</taxon>
    </lineage>
</organism>
<keyword evidence="1" id="KW-0472">Membrane</keyword>
<reference evidence="3" key="1">
    <citation type="journal article" date="2016" name="Front. Microbiol.">
        <title>Molecular Keys to the Janthinobacterium and Duganella spp. Interaction with the Plant Pathogen Fusarium graminearum.</title>
        <authorList>
            <person name="Haack F.S."/>
            <person name="Poehlein A."/>
            <person name="Kroger C."/>
            <person name="Voigt C.A."/>
            <person name="Piepenbring M."/>
            <person name="Bode H.B."/>
            <person name="Daniel R."/>
            <person name="Schafer W."/>
            <person name="Streit W.R."/>
        </authorList>
    </citation>
    <scope>NUCLEOTIDE SEQUENCE [LARGE SCALE GENOMIC DNA]</scope>
    <source>
        <strain evidence="3">T54</strain>
    </source>
</reference>
<feature type="transmembrane region" description="Helical" evidence="1">
    <location>
        <begin position="204"/>
        <end position="229"/>
    </location>
</feature>
<feature type="transmembrane region" description="Helical" evidence="1">
    <location>
        <begin position="43"/>
        <end position="64"/>
    </location>
</feature>
<dbReference type="AlphaFoldDB" id="A0A1E7WKT7"/>
<comment type="caution">
    <text evidence="2">The sequence shown here is derived from an EMBL/GenBank/DDBJ whole genome shotgun (WGS) entry which is preliminary data.</text>
</comment>
<feature type="transmembrane region" description="Helical" evidence="1">
    <location>
        <begin position="566"/>
        <end position="589"/>
    </location>
</feature>
<dbReference type="RefSeq" id="WP_070248738.1">
    <property type="nucleotide sequence ID" value="NZ_LROM01000087.1"/>
</dbReference>
<feature type="transmembrane region" description="Helical" evidence="1">
    <location>
        <begin position="85"/>
        <end position="110"/>
    </location>
</feature>
<evidence type="ECO:0000313" key="3">
    <source>
        <dbReference type="Proteomes" id="UP000175989"/>
    </source>
</evidence>